<accession>A0ABR3PBG0</accession>
<keyword evidence="1 5" id="KW-0489">Methyltransferase</keyword>
<dbReference type="SUPFAM" id="SSF82282">
    <property type="entry name" value="Homocysteine S-methyltransferase"/>
    <property type="match status" value="1"/>
</dbReference>
<dbReference type="PROSITE" id="PS50970">
    <property type="entry name" value="HCY"/>
    <property type="match status" value="1"/>
</dbReference>
<dbReference type="PANTHER" id="PTHR46015:SF1">
    <property type="entry name" value="HOMOCYSTEINE S-METHYLTRANSFERASE-LIKE ISOFORM 1"/>
    <property type="match status" value="1"/>
</dbReference>
<dbReference type="InterPro" id="IPR051486">
    <property type="entry name" value="Hcy_S-methyltransferase"/>
</dbReference>
<dbReference type="InterPro" id="IPR017226">
    <property type="entry name" value="BHMT-like"/>
</dbReference>
<dbReference type="InterPro" id="IPR003726">
    <property type="entry name" value="HCY_dom"/>
</dbReference>
<keyword evidence="8" id="KW-1185">Reference proteome</keyword>
<evidence type="ECO:0000256" key="3">
    <source>
        <dbReference type="ARBA" id="ARBA00022723"/>
    </source>
</evidence>
<dbReference type="RefSeq" id="XP_069199770.1">
    <property type="nucleotide sequence ID" value="XM_069346892.1"/>
</dbReference>
<evidence type="ECO:0000313" key="8">
    <source>
        <dbReference type="Proteomes" id="UP001562354"/>
    </source>
</evidence>
<keyword evidence="3 5" id="KW-0479">Metal-binding</keyword>
<evidence type="ECO:0000259" key="6">
    <source>
        <dbReference type="PROSITE" id="PS50970"/>
    </source>
</evidence>
<keyword evidence="2 5" id="KW-0808">Transferase</keyword>
<dbReference type="PIRSF" id="PIRSF037505">
    <property type="entry name" value="Betaine_HMT"/>
    <property type="match status" value="1"/>
</dbReference>
<evidence type="ECO:0000256" key="1">
    <source>
        <dbReference type="ARBA" id="ARBA00022603"/>
    </source>
</evidence>
<comment type="cofactor">
    <cofactor evidence="5">
        <name>Zn(2+)</name>
        <dbReference type="ChEBI" id="CHEBI:29105"/>
    </cofactor>
</comment>
<sequence length="326" mass="35544">MSASMSNAILETLADKPVIVLDGALATELEARGLDLSSSLWSAKALQQSPELIYSVHLDYFRSGADVAITASYQATPLGLEKHLGMSVEDSIQLIRKSVELAQQARDATLEEERVQNPGMQARKMFVAGSVGPYGAYLADGSEYRGDYSISDQEMKAFHRPRIQALADAGVDVLACETIPSFAEVKALLDLLQTEFPQLSAWLSYTVRDPTHLSDGTPLADVTAATNKVDQIIAVGVNCIPERDVSSVLKHLSMHTTKPLIAYPNSGEQWNAEARSWSGQRAQDNERAHDLKEWFNSGARLIGGCCRTGPEDIKVICKHVQTIDQA</sequence>
<proteinExistence type="predicted"/>
<evidence type="ECO:0000313" key="7">
    <source>
        <dbReference type="EMBL" id="KAL1303495.1"/>
    </source>
</evidence>
<dbReference type="InterPro" id="IPR036589">
    <property type="entry name" value="HCY_dom_sf"/>
</dbReference>
<evidence type="ECO:0000256" key="5">
    <source>
        <dbReference type="PROSITE-ProRule" id="PRU00333"/>
    </source>
</evidence>
<evidence type="ECO:0000256" key="2">
    <source>
        <dbReference type="ARBA" id="ARBA00022679"/>
    </source>
</evidence>
<dbReference type="EMBL" id="JBFMKM010000010">
    <property type="protein sequence ID" value="KAL1303495.1"/>
    <property type="molecule type" value="Genomic_DNA"/>
</dbReference>
<feature type="binding site" evidence="5">
    <location>
        <position position="306"/>
    </location>
    <ligand>
        <name>Zn(2+)</name>
        <dbReference type="ChEBI" id="CHEBI:29105"/>
    </ligand>
</feature>
<gene>
    <name evidence="7" type="ORF">AAFC00_006872</name>
</gene>
<organism evidence="7 8">
    <name type="scientific">Neodothiora populina</name>
    <dbReference type="NCBI Taxonomy" id="2781224"/>
    <lineage>
        <taxon>Eukaryota</taxon>
        <taxon>Fungi</taxon>
        <taxon>Dikarya</taxon>
        <taxon>Ascomycota</taxon>
        <taxon>Pezizomycotina</taxon>
        <taxon>Dothideomycetes</taxon>
        <taxon>Dothideomycetidae</taxon>
        <taxon>Dothideales</taxon>
        <taxon>Dothioraceae</taxon>
        <taxon>Neodothiora</taxon>
    </lineage>
</organism>
<comment type="caution">
    <text evidence="7">The sequence shown here is derived from an EMBL/GenBank/DDBJ whole genome shotgun (WGS) entry which is preliminary data.</text>
</comment>
<dbReference type="GeneID" id="95980571"/>
<dbReference type="Proteomes" id="UP001562354">
    <property type="component" value="Unassembled WGS sequence"/>
</dbReference>
<dbReference type="NCBIfam" id="NF007020">
    <property type="entry name" value="PRK09485.1"/>
    <property type="match status" value="1"/>
</dbReference>
<reference evidence="7 8" key="1">
    <citation type="submission" date="2024-07" db="EMBL/GenBank/DDBJ databases">
        <title>Draft sequence of the Neodothiora populina.</title>
        <authorList>
            <person name="Drown D.D."/>
            <person name="Schuette U.S."/>
            <person name="Buechlein A.B."/>
            <person name="Rusch D.R."/>
            <person name="Winton L.W."/>
            <person name="Adams G.A."/>
        </authorList>
    </citation>
    <scope>NUCLEOTIDE SEQUENCE [LARGE SCALE GENOMIC DNA]</scope>
    <source>
        <strain evidence="7 8">CPC 39397</strain>
    </source>
</reference>
<keyword evidence="4 5" id="KW-0862">Zinc</keyword>
<feature type="binding site" evidence="5">
    <location>
        <position position="305"/>
    </location>
    <ligand>
        <name>Zn(2+)</name>
        <dbReference type="ChEBI" id="CHEBI:29105"/>
    </ligand>
</feature>
<feature type="binding site" evidence="5">
    <location>
        <position position="239"/>
    </location>
    <ligand>
        <name>Zn(2+)</name>
        <dbReference type="ChEBI" id="CHEBI:29105"/>
    </ligand>
</feature>
<protein>
    <recommendedName>
        <fullName evidence="6">Hcy-binding domain-containing protein</fullName>
    </recommendedName>
</protein>
<dbReference type="Pfam" id="PF02574">
    <property type="entry name" value="S-methyl_trans"/>
    <property type="match status" value="1"/>
</dbReference>
<dbReference type="Gene3D" id="3.20.20.330">
    <property type="entry name" value="Homocysteine-binding-like domain"/>
    <property type="match status" value="1"/>
</dbReference>
<dbReference type="PANTHER" id="PTHR46015">
    <property type="entry name" value="ZGC:172121"/>
    <property type="match status" value="1"/>
</dbReference>
<name>A0ABR3PBG0_9PEZI</name>
<evidence type="ECO:0000256" key="4">
    <source>
        <dbReference type="ARBA" id="ARBA00022833"/>
    </source>
</evidence>
<feature type="domain" description="Hcy-binding" evidence="6">
    <location>
        <begin position="7"/>
        <end position="320"/>
    </location>
</feature>